<evidence type="ECO:0000256" key="10">
    <source>
        <dbReference type="ARBA" id="ARBA00023125"/>
    </source>
</evidence>
<dbReference type="GO" id="GO:0000287">
    <property type="term" value="F:magnesium ion binding"/>
    <property type="evidence" value="ECO:0007669"/>
    <property type="project" value="UniProtKB-UniRule"/>
</dbReference>
<evidence type="ECO:0000256" key="15">
    <source>
        <dbReference type="HAMAP-Rule" id="MF_01485"/>
    </source>
</evidence>
<protein>
    <recommendedName>
        <fullName evidence="15">RecBCD enzyme subunit RecB</fullName>
        <ecNumber evidence="15">3.1.11.5</ecNumber>
        <ecNumber evidence="15">5.6.2.4</ecNumber>
    </recommendedName>
    <alternativeName>
        <fullName evidence="15">DNA 3'-5' helicase subunit RecB</fullName>
    </alternativeName>
    <alternativeName>
        <fullName evidence="15">Exonuclease V subunit RecB</fullName>
        <shortName evidence="15">ExoV subunit RecB</shortName>
    </alternativeName>
    <alternativeName>
        <fullName evidence="15">Helicase/nuclease RecBCD subunit RecB</fullName>
    </alternativeName>
</protein>
<dbReference type="GO" id="GO:0005524">
    <property type="term" value="F:ATP binding"/>
    <property type="evidence" value="ECO:0007669"/>
    <property type="project" value="UniProtKB-UniRule"/>
</dbReference>
<keyword evidence="7 15" id="KW-0269">Exonuclease</keyword>
<evidence type="ECO:0000256" key="6">
    <source>
        <dbReference type="ARBA" id="ARBA00022806"/>
    </source>
</evidence>
<dbReference type="EMBL" id="JAKUML010000002">
    <property type="protein sequence ID" value="MCJ8145582.1"/>
    <property type="molecule type" value="Genomic_DNA"/>
</dbReference>
<evidence type="ECO:0000313" key="19">
    <source>
        <dbReference type="EMBL" id="MCJ8145582.1"/>
    </source>
</evidence>
<feature type="active site" description="For nuclease activity" evidence="15">
    <location>
        <position position="1184"/>
    </location>
</feature>
<dbReference type="Gene3D" id="1.10.3170.10">
    <property type="entry name" value="Recbcd, chain B, domain 2"/>
    <property type="match status" value="1"/>
</dbReference>
<keyword evidence="1 15" id="KW-0540">Nuclease</keyword>
<keyword evidence="8 15" id="KW-0067">ATP-binding</keyword>
<evidence type="ECO:0000256" key="3">
    <source>
        <dbReference type="ARBA" id="ARBA00022741"/>
    </source>
</evidence>
<evidence type="ECO:0000256" key="11">
    <source>
        <dbReference type="ARBA" id="ARBA00023204"/>
    </source>
</evidence>
<dbReference type="GO" id="GO:0000724">
    <property type="term" value="P:double-strand break repair via homologous recombination"/>
    <property type="evidence" value="ECO:0007669"/>
    <property type="project" value="UniProtKB-UniRule"/>
</dbReference>
<evidence type="ECO:0000256" key="13">
    <source>
        <dbReference type="ARBA" id="ARBA00034617"/>
    </source>
</evidence>
<dbReference type="Gene3D" id="1.10.486.10">
    <property type="entry name" value="PCRA, domain 4"/>
    <property type="match status" value="1"/>
</dbReference>
<comment type="catalytic activity">
    <reaction evidence="14 15">
        <text>ATP + H2O = ADP + phosphate + H(+)</text>
        <dbReference type="Rhea" id="RHEA:13065"/>
        <dbReference type="ChEBI" id="CHEBI:15377"/>
        <dbReference type="ChEBI" id="CHEBI:15378"/>
        <dbReference type="ChEBI" id="CHEBI:30616"/>
        <dbReference type="ChEBI" id="CHEBI:43474"/>
        <dbReference type="ChEBI" id="CHEBI:456216"/>
        <dbReference type="EC" id="5.6.2.4"/>
    </reaction>
</comment>
<proteinExistence type="inferred from homology"/>
<dbReference type="SUPFAM" id="SSF52980">
    <property type="entry name" value="Restriction endonuclease-like"/>
    <property type="match status" value="1"/>
</dbReference>
<feature type="domain" description="UvrD-like helicase C-terminal" evidence="18">
    <location>
        <begin position="518"/>
        <end position="804"/>
    </location>
</feature>
<feature type="binding site" evidence="15">
    <location>
        <position position="1042"/>
    </location>
    <ligand>
        <name>Mg(2+)</name>
        <dbReference type="ChEBI" id="CHEBI:18420"/>
    </ligand>
</feature>
<evidence type="ECO:0000256" key="12">
    <source>
        <dbReference type="ARBA" id="ARBA00023235"/>
    </source>
</evidence>
<evidence type="ECO:0000256" key="5">
    <source>
        <dbReference type="ARBA" id="ARBA00022801"/>
    </source>
</evidence>
<evidence type="ECO:0000256" key="2">
    <source>
        <dbReference type="ARBA" id="ARBA00022723"/>
    </source>
</evidence>
<evidence type="ECO:0000313" key="20">
    <source>
        <dbReference type="Proteomes" id="UP001139701"/>
    </source>
</evidence>
<dbReference type="SUPFAM" id="SSF52540">
    <property type="entry name" value="P-loop containing nucleoside triphosphate hydrolases"/>
    <property type="match status" value="1"/>
</dbReference>
<keyword evidence="20" id="KW-1185">Reference proteome</keyword>
<keyword evidence="5 15" id="KW-0378">Hydrolase</keyword>
<dbReference type="GO" id="GO:0005829">
    <property type="term" value="C:cytosol"/>
    <property type="evidence" value="ECO:0007669"/>
    <property type="project" value="TreeGrafter"/>
</dbReference>
<dbReference type="InterPro" id="IPR000212">
    <property type="entry name" value="DNA_helicase_UvrD/REP"/>
</dbReference>
<dbReference type="InterPro" id="IPR014016">
    <property type="entry name" value="UvrD-like_ATP-bd"/>
</dbReference>
<comment type="domain">
    <text evidence="15">The C-terminal domain has nuclease activity and interacts with RecD. It interacts with RecA, facilitating its loading onto ssDNA.</text>
</comment>
<dbReference type="Gene3D" id="3.90.320.10">
    <property type="match status" value="1"/>
</dbReference>
<evidence type="ECO:0000256" key="9">
    <source>
        <dbReference type="ARBA" id="ARBA00022842"/>
    </source>
</evidence>
<dbReference type="EC" id="3.1.11.5" evidence="15"/>
<comment type="similarity">
    <text evidence="15">Belongs to the helicase family. UvrD subfamily.</text>
</comment>
<dbReference type="HAMAP" id="MF_01485">
    <property type="entry name" value="RecB"/>
    <property type="match status" value="1"/>
</dbReference>
<feature type="binding site" evidence="16">
    <location>
        <begin position="29"/>
        <end position="36"/>
    </location>
    <ligand>
        <name>ATP</name>
        <dbReference type="ChEBI" id="CHEBI:30616"/>
    </ligand>
</feature>
<evidence type="ECO:0000259" key="17">
    <source>
        <dbReference type="PROSITE" id="PS51198"/>
    </source>
</evidence>
<evidence type="ECO:0000256" key="8">
    <source>
        <dbReference type="ARBA" id="ARBA00022840"/>
    </source>
</evidence>
<keyword evidence="12 15" id="KW-0413">Isomerase</keyword>
<dbReference type="PANTHER" id="PTHR11070">
    <property type="entry name" value="UVRD / RECB / PCRA DNA HELICASE FAMILY MEMBER"/>
    <property type="match status" value="1"/>
</dbReference>
<keyword evidence="2 15" id="KW-0479">Metal-binding</keyword>
<dbReference type="GO" id="GO:0003677">
    <property type="term" value="F:DNA binding"/>
    <property type="evidence" value="ECO:0007669"/>
    <property type="project" value="UniProtKB-UniRule"/>
</dbReference>
<accession>A0A9X2B602</accession>
<feature type="region of interest" description="DNA-binding and helicase activity, interacts with RecC" evidence="15">
    <location>
        <begin position="1"/>
        <end position="935"/>
    </location>
</feature>
<comment type="cofactor">
    <cofactor evidence="15">
        <name>Mg(2+)</name>
        <dbReference type="ChEBI" id="CHEBI:18420"/>
    </cofactor>
    <text evidence="15">Binds 1 Mg(2+) ion per subunit.</text>
</comment>
<feature type="binding site" evidence="15">
    <location>
        <position position="1184"/>
    </location>
    <ligand>
        <name>Mg(2+)</name>
        <dbReference type="ChEBI" id="CHEBI:18420"/>
    </ligand>
</feature>
<evidence type="ECO:0000256" key="14">
    <source>
        <dbReference type="ARBA" id="ARBA00048988"/>
    </source>
</evidence>
<dbReference type="PROSITE" id="PS51217">
    <property type="entry name" value="UVRD_HELICASE_CTER"/>
    <property type="match status" value="1"/>
</dbReference>
<dbReference type="Pfam" id="PF00580">
    <property type="entry name" value="UvrD-helicase"/>
    <property type="match status" value="1"/>
</dbReference>
<dbReference type="InterPro" id="IPR011604">
    <property type="entry name" value="PDDEXK-like_dom_sf"/>
</dbReference>
<dbReference type="InterPro" id="IPR004586">
    <property type="entry name" value="RecB"/>
</dbReference>
<comment type="catalytic activity">
    <reaction evidence="15">
        <text>Exonucleolytic cleavage (in the presence of ATP) in either 5'- to 3'- or 3'- to 5'-direction to yield 5'-phosphooligonucleotides.</text>
        <dbReference type="EC" id="3.1.11.5"/>
    </reaction>
</comment>
<comment type="caution">
    <text evidence="19">The sequence shown here is derived from an EMBL/GenBank/DDBJ whole genome shotgun (WGS) entry which is preliminary data.</text>
</comment>
<dbReference type="Gene3D" id="3.40.50.300">
    <property type="entry name" value="P-loop containing nucleotide triphosphate hydrolases"/>
    <property type="match status" value="2"/>
</dbReference>
<evidence type="ECO:0000259" key="18">
    <source>
        <dbReference type="PROSITE" id="PS51217"/>
    </source>
</evidence>
<keyword evidence="4 15" id="KW-0227">DNA damage</keyword>
<dbReference type="Proteomes" id="UP001139701">
    <property type="component" value="Unassembled WGS sequence"/>
</dbReference>
<keyword evidence="3 15" id="KW-0547">Nucleotide-binding</keyword>
<comment type="function">
    <text evidence="15">A helicase/nuclease that prepares dsDNA breaks (DSB) for recombinational DNA repair. Binds to DSBs and unwinds DNA via a highly rapid and processive ATP-dependent bidirectional helicase activity. Unwinds dsDNA until it encounters a Chi (crossover hotspot instigator) sequence from the 3' direction. Cuts ssDNA a few nucleotides 3' to the Chi site. The properties and activities of the enzyme are changed at Chi. The Chi-altered holoenzyme produces a long 3'-ssDNA overhang and facilitates RecA-binding to the ssDNA for homologous DNA recombination and repair. Holoenzyme degrades any linearized DNA that is unable to undergo homologous recombination. In the holoenzyme this subunit contributes ATPase, 3'-5' helicase, exonuclease activity and loads RecA onto ssDNA.</text>
</comment>
<comment type="domain">
    <text evidence="15">The N-terminal DNA-binding domain is a ssDNA-dependent ATPase and has ATP-dependent 3'-5' helicase function. This domain interacts with RecC.</text>
</comment>
<feature type="domain" description="UvrD-like helicase ATP-binding" evidence="17">
    <location>
        <begin position="8"/>
        <end position="517"/>
    </location>
</feature>
<gene>
    <name evidence="15" type="primary">recB</name>
    <name evidence="19" type="ORF">MKI79_01425</name>
</gene>
<dbReference type="Pfam" id="PF13361">
    <property type="entry name" value="UvrD_C"/>
    <property type="match status" value="1"/>
</dbReference>
<keyword evidence="6 15" id="KW-0347">Helicase</keyword>
<organism evidence="19 20">
    <name type="scientific">Acinetobacter sedimenti</name>
    <dbReference type="NCBI Taxonomy" id="2919922"/>
    <lineage>
        <taxon>Bacteria</taxon>
        <taxon>Pseudomonadati</taxon>
        <taxon>Pseudomonadota</taxon>
        <taxon>Gammaproteobacteria</taxon>
        <taxon>Moraxellales</taxon>
        <taxon>Moraxellaceae</taxon>
        <taxon>Acinetobacter</taxon>
    </lineage>
</organism>
<dbReference type="InterPro" id="IPR027417">
    <property type="entry name" value="P-loop_NTPase"/>
</dbReference>
<dbReference type="PANTHER" id="PTHR11070:SF23">
    <property type="entry name" value="RECBCD ENZYME SUBUNIT RECB"/>
    <property type="match status" value="1"/>
</dbReference>
<keyword evidence="11 15" id="KW-0234">DNA repair</keyword>
<sequence length="1296" mass="149673">MTSNMKAAVHYQDQPLKHLTLSGLHLIEASAGTGKTWTLSSLMVRILVEKYLPRQVIATTFTRAAAAELKSRIRKRLQEIYSHTKVWQSFRSEEQIAQAEMSLSDPLAQIIFQQFKLENSSQNNPQDDENPTHNFVYLVNRLKLVIDSLDELFVGTIDSFIQKTLREFAFDSGEVQIRQIAENEKQYPYQLVHDELRAWLQHQPQELVDVLLMSRHLGSVDHYLSTIHNTLNFNQAKLQVVDAPQVDLASFQPYVAEVIKQFNDENMAELRPYFDLKGEYYAFVSKQSFRNDKFNSIFKDVLPKAIQQLDQNYPLSYFQASAQSAFRQVYQVFLDSKGQMRESIFSKKCPEDVAQKFYQNPLIQALFALCQQNQKIHQNLAQLDLYLHYYLTVQVKQKLPHLLYQSGETTFSQQTRSLSDALTGERGKVLAEAIQQRYPIILVDEFQDTNQEQDNMLQAVWRDATRYTQGCFIAVGDPKQAIYGFRGGDVLTYLNAFNDIASKHGSFYRLQHNFRSTPRLVEAVDALFQRQMQFGEEIDYYPAQAGKDSASYLVEHGKPDLQPLRFVELEKDANEAYLIAHKIRELLIYAQEEKLFLQDADAKIQIEASDIAVLANSHHQLSEVQKQLEKLGIDVNRTAQRSVFESTSAKDVAAILVAIERPERDAVLKRALLTPLIGLKASDFQRFSNDADALSQHMQQFRQARQLWLSKGFLVAWQYLATQYQFWQNLAQNMGMDAERSIVNTRHIVELISQQSGQQSHGLQHVLHWYQLQLGSPAQREWELERKLSSESGVHLMTIHKSKGLEFKIVFLMKASQTIDLSKQKLAFYQSDKEGVGAEKDNKAQERIIAISKEAIVDNDEAQQANIEKFCAENHRLWYVAITRASYRLYAYFPVMTKPKKYKGGIKFWLDAQADAFEHESLKAENFQIPQGIMEQRYQPSKHQVQTLNAIDYPTQRFYPQTRTSFSAIAVHQQGGHGQLLDQIADNTLQIMPAEDEIVLDNFVIFAGEVSTIAPTLASELIQLDWIRRHFPKGTNAGNCLHELFEVIDFQNDQYWTKQLHSKMNQYGLWSMLCDAYVKDFPERNAEEMNAWLKNALHLWITQVLSTPLHDDLTLNQLQRSDRSHEFPFYLALADRRFDTQRIHQLFAKHGLDLPEFDHAVTARYLNGSIDLVYFDGVKYHIADFKSNFLGEYVQDYDHPQISENMRHSSYWLQASLYLVALHRYLLTHLADYQPDNHLGSANYLYLRGMQTTKLSSYPQKNYGVMYWQADLDLILELDQLLGSNVVNNGAVDNFV</sequence>
<evidence type="ECO:0000256" key="7">
    <source>
        <dbReference type="ARBA" id="ARBA00022839"/>
    </source>
</evidence>
<evidence type="ECO:0000256" key="1">
    <source>
        <dbReference type="ARBA" id="ARBA00022722"/>
    </source>
</evidence>
<feature type="binding site" evidence="15">
    <location>
        <position position="1171"/>
    </location>
    <ligand>
        <name>Mg(2+)</name>
        <dbReference type="ChEBI" id="CHEBI:18420"/>
    </ligand>
</feature>
<comment type="subunit">
    <text evidence="15">Heterotrimer of RecB, RecC and RecD. All subunits contribute to DNA-binding. Interacts with RecA.</text>
</comment>
<keyword evidence="10 15" id="KW-0238">DNA-binding</keyword>
<name>A0A9X2B602_9GAMM</name>
<dbReference type="InterPro" id="IPR014017">
    <property type="entry name" value="DNA_helicase_UvrD-like_C"/>
</dbReference>
<keyword evidence="9 15" id="KW-0460">Magnesium</keyword>
<evidence type="ECO:0000256" key="4">
    <source>
        <dbReference type="ARBA" id="ARBA00022763"/>
    </source>
</evidence>
<dbReference type="RefSeq" id="WP_241570291.1">
    <property type="nucleotide sequence ID" value="NZ_JAKUML010000002.1"/>
</dbReference>
<dbReference type="PROSITE" id="PS51198">
    <property type="entry name" value="UVRD_HELICASE_ATP_BIND"/>
    <property type="match status" value="1"/>
</dbReference>
<reference evidence="19" key="1">
    <citation type="submission" date="2022-02" db="EMBL/GenBank/DDBJ databases">
        <title>Acinetobacter A3.8 sp. nov., isolated from Sediment (Zhairuo Island).</title>
        <authorList>
            <person name="Zheng K."/>
        </authorList>
    </citation>
    <scope>NUCLEOTIDE SEQUENCE</scope>
    <source>
        <strain evidence="19">A3.8</strain>
    </source>
</reference>
<feature type="region of interest" description="Nuclease activity, interacts with RecD and RecA" evidence="15">
    <location>
        <begin position="960"/>
        <end position="1296"/>
    </location>
</feature>
<comment type="catalytic activity">
    <reaction evidence="13 15">
        <text>Couples ATP hydrolysis with the unwinding of duplex DNA by translocating in the 3'-5' direction.</text>
        <dbReference type="EC" id="5.6.2.4"/>
    </reaction>
</comment>
<dbReference type="EC" id="5.6.2.4" evidence="15"/>
<dbReference type="CDD" id="cd22352">
    <property type="entry name" value="RecB_C-like"/>
    <property type="match status" value="1"/>
</dbReference>
<dbReference type="GO" id="GO:0009338">
    <property type="term" value="C:exodeoxyribonuclease V complex"/>
    <property type="evidence" value="ECO:0007669"/>
    <property type="project" value="TreeGrafter"/>
</dbReference>
<dbReference type="GO" id="GO:0008854">
    <property type="term" value="F:exodeoxyribonuclease V activity"/>
    <property type="evidence" value="ECO:0007669"/>
    <property type="project" value="UniProtKB-EC"/>
</dbReference>
<dbReference type="InterPro" id="IPR011335">
    <property type="entry name" value="Restrct_endonuc-II-like"/>
</dbReference>
<dbReference type="GO" id="GO:0043138">
    <property type="term" value="F:3'-5' DNA helicase activity"/>
    <property type="evidence" value="ECO:0007669"/>
    <property type="project" value="UniProtKB-UniRule"/>
</dbReference>
<comment type="miscellaneous">
    <text evidence="15">In the RecBCD complex, RecB has a slow 3'-5' helicase, an exonuclease activity and loads RecA onto ssDNA, RecD has a fast 5'-3' helicase activity, while RecC stimulates the ATPase and processivity of the RecB helicase and contributes to recognition of the Chi site.</text>
</comment>
<evidence type="ECO:0000256" key="16">
    <source>
        <dbReference type="PROSITE-ProRule" id="PRU00560"/>
    </source>
</evidence>